<dbReference type="AlphaFoldDB" id="A0A645GMB0"/>
<evidence type="ECO:0000256" key="1">
    <source>
        <dbReference type="SAM" id="MobiDB-lite"/>
    </source>
</evidence>
<proteinExistence type="predicted"/>
<gene>
    <name evidence="2" type="ORF">SDC9_172248</name>
</gene>
<evidence type="ECO:0000313" key="2">
    <source>
        <dbReference type="EMBL" id="MPN24843.1"/>
    </source>
</evidence>
<dbReference type="EMBL" id="VSSQ01073828">
    <property type="protein sequence ID" value="MPN24843.1"/>
    <property type="molecule type" value="Genomic_DNA"/>
</dbReference>
<comment type="caution">
    <text evidence="2">The sequence shown here is derived from an EMBL/GenBank/DDBJ whole genome shotgun (WGS) entry which is preliminary data.</text>
</comment>
<reference evidence="2" key="1">
    <citation type="submission" date="2019-08" db="EMBL/GenBank/DDBJ databases">
        <authorList>
            <person name="Kucharzyk K."/>
            <person name="Murdoch R.W."/>
            <person name="Higgins S."/>
            <person name="Loffler F."/>
        </authorList>
    </citation>
    <scope>NUCLEOTIDE SEQUENCE</scope>
</reference>
<name>A0A645GMB0_9ZZZZ</name>
<feature type="compositionally biased region" description="Basic and acidic residues" evidence="1">
    <location>
        <begin position="51"/>
        <end position="60"/>
    </location>
</feature>
<organism evidence="2">
    <name type="scientific">bioreactor metagenome</name>
    <dbReference type="NCBI Taxonomy" id="1076179"/>
    <lineage>
        <taxon>unclassified sequences</taxon>
        <taxon>metagenomes</taxon>
        <taxon>ecological metagenomes</taxon>
    </lineage>
</organism>
<sequence>MAAFIFTVIFLLLLILGLGLLRPLYRVLLRWADSESVQAPKPAPVNRAAQRRSEQVKSEPDIDIVAPSWRDDRLPPLNLLLADTNWVPDEGQIRTNARIIEKTLAEFNIPARVIGY</sequence>
<protein>
    <submittedName>
        <fullName evidence="2">Uncharacterized protein</fullName>
    </submittedName>
</protein>
<accession>A0A645GMB0</accession>
<feature type="region of interest" description="Disordered" evidence="1">
    <location>
        <begin position="36"/>
        <end position="60"/>
    </location>
</feature>